<feature type="compositionally biased region" description="Acidic residues" evidence="6">
    <location>
        <begin position="92"/>
        <end position="112"/>
    </location>
</feature>
<evidence type="ECO:0000256" key="2">
    <source>
        <dbReference type="ARBA" id="ARBA00022491"/>
    </source>
</evidence>
<dbReference type="STRING" id="135208.A0A4Y9ZRJ3"/>
<dbReference type="InterPro" id="IPR013907">
    <property type="entry name" value="Sds3"/>
</dbReference>
<dbReference type="GO" id="GO:0005654">
    <property type="term" value="C:nucleoplasm"/>
    <property type="evidence" value="ECO:0007669"/>
    <property type="project" value="UniProtKB-ARBA"/>
</dbReference>
<dbReference type="GO" id="GO:0010468">
    <property type="term" value="P:regulation of gene expression"/>
    <property type="evidence" value="ECO:0007669"/>
    <property type="project" value="UniProtKB-ARBA"/>
</dbReference>
<evidence type="ECO:0000256" key="1">
    <source>
        <dbReference type="ARBA" id="ARBA00004123"/>
    </source>
</evidence>
<evidence type="ECO:0000313" key="7">
    <source>
        <dbReference type="EMBL" id="TFY76431.1"/>
    </source>
</evidence>
<feature type="compositionally biased region" description="Acidic residues" evidence="6">
    <location>
        <begin position="220"/>
        <end position="237"/>
    </location>
</feature>
<feature type="compositionally biased region" description="Basic and acidic residues" evidence="6">
    <location>
        <begin position="139"/>
        <end position="152"/>
    </location>
</feature>
<protein>
    <submittedName>
        <fullName evidence="7">Uncharacterized protein</fullName>
    </submittedName>
</protein>
<comment type="subcellular location">
    <subcellularLocation>
        <location evidence="1">Nucleus</location>
    </subcellularLocation>
</comment>
<comment type="caution">
    <text evidence="7">The sequence shown here is derived from an EMBL/GenBank/DDBJ whole genome shotgun (WGS) entry which is preliminary data.</text>
</comment>
<name>A0A4Y9ZRJ3_9AGAM</name>
<feature type="compositionally biased region" description="Acidic residues" evidence="6">
    <location>
        <begin position="255"/>
        <end position="266"/>
    </location>
</feature>
<proteinExistence type="predicted"/>
<feature type="region of interest" description="Disordered" evidence="6">
    <location>
        <begin position="366"/>
        <end position="446"/>
    </location>
</feature>
<reference evidence="7 8" key="1">
    <citation type="submission" date="2019-02" db="EMBL/GenBank/DDBJ databases">
        <title>Genome sequencing of the rare red list fungi Hericium alpestre (H. flagellum).</title>
        <authorList>
            <person name="Buettner E."/>
            <person name="Kellner H."/>
        </authorList>
    </citation>
    <scope>NUCLEOTIDE SEQUENCE [LARGE SCALE GENOMIC DNA]</scope>
    <source>
        <strain evidence="7 8">DSM 108284</strain>
    </source>
</reference>
<dbReference type="AlphaFoldDB" id="A0A4Y9ZRJ3"/>
<feature type="non-terminal residue" evidence="7">
    <location>
        <position position="864"/>
    </location>
</feature>
<evidence type="ECO:0000256" key="6">
    <source>
        <dbReference type="SAM" id="MobiDB-lite"/>
    </source>
</evidence>
<feature type="compositionally biased region" description="Low complexity" evidence="6">
    <location>
        <begin position="45"/>
        <end position="59"/>
    </location>
</feature>
<dbReference type="Pfam" id="PF08598">
    <property type="entry name" value="Sds3"/>
    <property type="match status" value="1"/>
</dbReference>
<evidence type="ECO:0000313" key="8">
    <source>
        <dbReference type="Proteomes" id="UP000298061"/>
    </source>
</evidence>
<feature type="compositionally biased region" description="Basic residues" evidence="6">
    <location>
        <begin position="185"/>
        <end position="198"/>
    </location>
</feature>
<feature type="region of interest" description="Disordered" evidence="6">
    <location>
        <begin position="1"/>
        <end position="329"/>
    </location>
</feature>
<feature type="compositionally biased region" description="Basic and acidic residues" evidence="6">
    <location>
        <begin position="60"/>
        <end position="71"/>
    </location>
</feature>
<feature type="compositionally biased region" description="Acidic residues" evidence="6">
    <location>
        <begin position="153"/>
        <end position="165"/>
    </location>
</feature>
<keyword evidence="8" id="KW-1185">Reference proteome</keyword>
<dbReference type="OrthoDB" id="20886at2759"/>
<evidence type="ECO:0000256" key="4">
    <source>
        <dbReference type="ARBA" id="ARBA00023163"/>
    </source>
</evidence>
<sequence length="864" mass="95871">MKERRPLNNLCSLSPPPSPPAIVVDSGAATRDHGFHGFIRPAQLTRPHSTTPTQTTGPHHCQEARRPRLDAESDLSALSDEDQEGQTPKILDDDDEVAESPEPDGSEADADDEPRQPSHSRTRKKRRSLVPEPMWDWAYKPKKEASKSKDVEPEAEEEEEEEEEQPGPPRPMEEEEDEDEEPRPSGHRGHHNHHHKPAQSRVVDEEDDEEESVGGRSVEEPDEDEEGESEAGADTDDMPLVPPTTERSKLPPAPDSEDEDEAEDDVGAVLPKRSVPAEDDVESENEDGDETASEDGAEDQDQEVDADADVPTTLTVPHTNAAPSAILTPVNGDLTPMDLDVTAPSPATFAPVAHAAAVSSIMAGSEVIDPPSPSPSVSSSRSASPSERNKTKTKLKPSLDQVEKAREAKATLPVEDAEIEAEAEGDVEHEAEEGVAEAEGDQEDMEVDDRDLETEAELQPAHRAEALDVLATIEFKFAMLRERVYVEKMEALAWEENLIADNTHPELLHLHTELSKRRDKRLDLADKRRSCEVANTLKRRRAFEDGVWSWWKHARDELQTDMIAETNRKRRKLERERRAMERPQPVRRIPNPPHEIPVPPTLYDIVNNNPFSPIDGHKRSLRNAGPVAYPTLTTLTPSEIATDLEFLYANRRGGPFGAPMNMGLNAPGMTPGYEPQYGMGGAGLMDVSPFGSGRHGPAPGFPRRQPPGPSGLHHEIMEQEMMPAPGMGPMHMPPGGHVGVGPSYMQHPAPGPGPGPGQASMMSRSISPVHVMSGAKVNGWTGRRMGEDEMREREREMMYRENNRELGLREEMDREKERRERNMDMSFAPPSVQQQQQQRMQHAHVVPGQAPHIGPHHHHHHFHH</sequence>
<organism evidence="7 8">
    <name type="scientific">Hericium alpestre</name>
    <dbReference type="NCBI Taxonomy" id="135208"/>
    <lineage>
        <taxon>Eukaryota</taxon>
        <taxon>Fungi</taxon>
        <taxon>Dikarya</taxon>
        <taxon>Basidiomycota</taxon>
        <taxon>Agaricomycotina</taxon>
        <taxon>Agaricomycetes</taxon>
        <taxon>Russulales</taxon>
        <taxon>Hericiaceae</taxon>
        <taxon>Hericium</taxon>
    </lineage>
</organism>
<evidence type="ECO:0000256" key="5">
    <source>
        <dbReference type="ARBA" id="ARBA00023242"/>
    </source>
</evidence>
<feature type="compositionally biased region" description="Acidic residues" evidence="6">
    <location>
        <begin position="277"/>
        <end position="308"/>
    </location>
</feature>
<keyword evidence="5" id="KW-0539">Nucleus</keyword>
<feature type="compositionally biased region" description="Low complexity" evidence="6">
    <location>
        <begin position="375"/>
        <end position="386"/>
    </location>
</feature>
<feature type="compositionally biased region" description="Basic residues" evidence="6">
    <location>
        <begin position="118"/>
        <end position="128"/>
    </location>
</feature>
<accession>A0A4Y9ZRJ3</accession>
<feature type="compositionally biased region" description="Acidic residues" evidence="6">
    <location>
        <begin position="415"/>
        <end position="446"/>
    </location>
</feature>
<feature type="compositionally biased region" description="Basic and acidic residues" evidence="6">
    <location>
        <begin position="813"/>
        <end position="823"/>
    </location>
</feature>
<feature type="region of interest" description="Disordered" evidence="6">
    <location>
        <begin position="569"/>
        <end position="598"/>
    </location>
</feature>
<keyword evidence="4" id="KW-0804">Transcription</keyword>
<evidence type="ECO:0000256" key="3">
    <source>
        <dbReference type="ARBA" id="ARBA00023015"/>
    </source>
</evidence>
<dbReference type="SMART" id="SM01401">
    <property type="entry name" value="Sds3"/>
    <property type="match status" value="1"/>
</dbReference>
<keyword evidence="2" id="KW-0678">Repressor</keyword>
<feature type="region of interest" description="Disordered" evidence="6">
    <location>
        <begin position="813"/>
        <end position="835"/>
    </location>
</feature>
<gene>
    <name evidence="7" type="ORF">EWM64_g7581</name>
</gene>
<dbReference type="Proteomes" id="UP000298061">
    <property type="component" value="Unassembled WGS sequence"/>
</dbReference>
<keyword evidence="3" id="KW-0805">Transcription regulation</keyword>
<feature type="compositionally biased region" description="Polar residues" evidence="6">
    <location>
        <begin position="312"/>
        <end position="322"/>
    </location>
</feature>
<dbReference type="EMBL" id="SFCI01001208">
    <property type="protein sequence ID" value="TFY76431.1"/>
    <property type="molecule type" value="Genomic_DNA"/>
</dbReference>